<evidence type="ECO:0000313" key="3">
    <source>
        <dbReference type="Proteomes" id="UP000091820"/>
    </source>
</evidence>
<dbReference type="AlphaFoldDB" id="A0A1A9WDX5"/>
<protein>
    <submittedName>
        <fullName evidence="2">Uncharacterized protein</fullName>
    </submittedName>
</protein>
<evidence type="ECO:0000313" key="2">
    <source>
        <dbReference type="EnsemblMetazoa" id="GBRI016009-PA"/>
    </source>
</evidence>
<dbReference type="VEuPathDB" id="VectorBase:GBRI016009"/>
<name>A0A1A9WDX5_9MUSC</name>
<sequence>MVKYYFKNIIITVERRRRSGYNNSQRRRLERRQFQREFEQTRATMMEGRTGQEMIQQQQPQRHLRHDSPQLSHSALRSRQEQRRRSFSTAILNRLAFLNQPQMMGCYIAPNQQPQFRGPNPSNPQQQNGLYASYLQQQQHGLRSETGQQKVLNIPLNLPQPGYYIPSNQQPLFEGASSSSQQSYAPSGQQQRHDINIVGQQQGFSAPMNQRQPMGCYIPPNQQL</sequence>
<feature type="compositionally biased region" description="Low complexity" evidence="1">
    <location>
        <begin position="177"/>
        <end position="190"/>
    </location>
</feature>
<organism evidence="2 3">
    <name type="scientific">Glossina brevipalpis</name>
    <dbReference type="NCBI Taxonomy" id="37001"/>
    <lineage>
        <taxon>Eukaryota</taxon>
        <taxon>Metazoa</taxon>
        <taxon>Ecdysozoa</taxon>
        <taxon>Arthropoda</taxon>
        <taxon>Hexapoda</taxon>
        <taxon>Insecta</taxon>
        <taxon>Pterygota</taxon>
        <taxon>Neoptera</taxon>
        <taxon>Endopterygota</taxon>
        <taxon>Diptera</taxon>
        <taxon>Brachycera</taxon>
        <taxon>Muscomorpha</taxon>
        <taxon>Hippoboscoidea</taxon>
        <taxon>Glossinidae</taxon>
        <taxon>Glossina</taxon>
    </lineage>
</organism>
<feature type="region of interest" description="Disordered" evidence="1">
    <location>
        <begin position="46"/>
        <end position="85"/>
    </location>
</feature>
<reference evidence="3" key="1">
    <citation type="submission" date="2014-03" db="EMBL/GenBank/DDBJ databases">
        <authorList>
            <person name="Aksoy S."/>
            <person name="Warren W."/>
            <person name="Wilson R.K."/>
        </authorList>
    </citation>
    <scope>NUCLEOTIDE SEQUENCE [LARGE SCALE GENOMIC DNA]</scope>
    <source>
        <strain evidence="3">IAEA</strain>
    </source>
</reference>
<keyword evidence="3" id="KW-1185">Reference proteome</keyword>
<accession>A0A1A9WDX5</accession>
<feature type="region of interest" description="Disordered" evidence="1">
    <location>
        <begin position="163"/>
        <end position="191"/>
    </location>
</feature>
<proteinExistence type="predicted"/>
<dbReference type="Proteomes" id="UP000091820">
    <property type="component" value="Unassembled WGS sequence"/>
</dbReference>
<reference evidence="2" key="2">
    <citation type="submission" date="2020-05" db="UniProtKB">
        <authorList>
            <consortium name="EnsemblMetazoa"/>
        </authorList>
    </citation>
    <scope>IDENTIFICATION</scope>
    <source>
        <strain evidence="2">IAEA</strain>
    </source>
</reference>
<dbReference type="EnsemblMetazoa" id="GBRI016009-RA">
    <property type="protein sequence ID" value="GBRI016009-PA"/>
    <property type="gene ID" value="GBRI016009"/>
</dbReference>
<evidence type="ECO:0000256" key="1">
    <source>
        <dbReference type="SAM" id="MobiDB-lite"/>
    </source>
</evidence>